<sequence length="375" mass="39828">MSDDALWITGPYGVFVAEDHVVALANALQRAATECSEVASVLGRLSAPTEDPWASLDWQVVSRHARRVEELGHEALRLAHALWSYARASADQERARVATFVAPGERLFATAIAGLSGRYPSVEWAHWGLPVAAGAILGPYKAQDTIRVHRAPIGPRTPVVQAATVEERILRIPPSHTPIRIERYSGDGGLVTTEVFIAGTSDWGVGHTSNPFDLESNIALVAGIGSASGVAVEMAMRRSGVKEGDRVTFVGHSQGGLIAARLAESGRYTTTGLITVGAPLGGTPVHGDYPAISISHTDDVVPPFGGRVEPTRSFGISRHSGAALGDVSDAHSVERYAETAASLDGSPARSHLPEFSRTHATTRPSYFRATREVDP</sequence>
<dbReference type="InterPro" id="IPR029058">
    <property type="entry name" value="AB_hydrolase_fold"/>
</dbReference>
<evidence type="ECO:0000313" key="3">
    <source>
        <dbReference type="EMBL" id="CAB4652632.1"/>
    </source>
</evidence>
<gene>
    <name evidence="2" type="ORF">UFOPK1684_00239</name>
    <name evidence="3" type="ORF">UFOPK2158_01296</name>
</gene>
<dbReference type="AlphaFoldDB" id="A0A6J6DGI3"/>
<feature type="region of interest" description="Disordered" evidence="1">
    <location>
        <begin position="340"/>
        <end position="375"/>
    </location>
</feature>
<reference evidence="2" key="1">
    <citation type="submission" date="2020-05" db="EMBL/GenBank/DDBJ databases">
        <authorList>
            <person name="Chiriac C."/>
            <person name="Salcher M."/>
            <person name="Ghai R."/>
            <person name="Kavagutti S V."/>
        </authorList>
    </citation>
    <scope>NUCLEOTIDE SEQUENCE</scope>
</reference>
<dbReference type="EMBL" id="CAEZVY010000174">
    <property type="protein sequence ID" value="CAB4652632.1"/>
    <property type="molecule type" value="Genomic_DNA"/>
</dbReference>
<dbReference type="Gene3D" id="3.40.50.1820">
    <property type="entry name" value="alpha/beta hydrolase"/>
    <property type="match status" value="1"/>
</dbReference>
<accession>A0A6J6DGI3</accession>
<dbReference type="EMBL" id="CAEZTM010000006">
    <property type="protein sequence ID" value="CAB4563151.1"/>
    <property type="molecule type" value="Genomic_DNA"/>
</dbReference>
<evidence type="ECO:0000313" key="2">
    <source>
        <dbReference type="EMBL" id="CAB4563151.1"/>
    </source>
</evidence>
<protein>
    <submittedName>
        <fullName evidence="2">Unannotated protein</fullName>
    </submittedName>
</protein>
<proteinExistence type="predicted"/>
<evidence type="ECO:0000256" key="1">
    <source>
        <dbReference type="SAM" id="MobiDB-lite"/>
    </source>
</evidence>
<name>A0A6J6DGI3_9ZZZZ</name>
<organism evidence="2">
    <name type="scientific">freshwater metagenome</name>
    <dbReference type="NCBI Taxonomy" id="449393"/>
    <lineage>
        <taxon>unclassified sequences</taxon>
        <taxon>metagenomes</taxon>
        <taxon>ecological metagenomes</taxon>
    </lineage>
</organism>
<dbReference type="SUPFAM" id="SSF53474">
    <property type="entry name" value="alpha/beta-Hydrolases"/>
    <property type="match status" value="1"/>
</dbReference>